<evidence type="ECO:0000313" key="2">
    <source>
        <dbReference type="Proteomes" id="UP000250266"/>
    </source>
</evidence>
<protein>
    <submittedName>
        <fullName evidence="1">Uncharacterized protein</fullName>
    </submittedName>
</protein>
<dbReference type="Proteomes" id="UP000250266">
    <property type="component" value="Unassembled WGS sequence"/>
</dbReference>
<evidence type="ECO:0000313" key="1">
    <source>
        <dbReference type="EMBL" id="OCK75583.1"/>
    </source>
</evidence>
<dbReference type="EMBL" id="KV745298">
    <property type="protein sequence ID" value="OCK75583.1"/>
    <property type="molecule type" value="Genomic_DNA"/>
</dbReference>
<gene>
    <name evidence="1" type="ORF">K432DRAFT_408882</name>
</gene>
<reference evidence="1 2" key="1">
    <citation type="journal article" date="2016" name="Nat. Commun.">
        <title>Ectomycorrhizal ecology is imprinted in the genome of the dominant symbiotic fungus Cenococcum geophilum.</title>
        <authorList>
            <consortium name="DOE Joint Genome Institute"/>
            <person name="Peter M."/>
            <person name="Kohler A."/>
            <person name="Ohm R.A."/>
            <person name="Kuo A."/>
            <person name="Krutzmann J."/>
            <person name="Morin E."/>
            <person name="Arend M."/>
            <person name="Barry K.W."/>
            <person name="Binder M."/>
            <person name="Choi C."/>
            <person name="Clum A."/>
            <person name="Copeland A."/>
            <person name="Grisel N."/>
            <person name="Haridas S."/>
            <person name="Kipfer T."/>
            <person name="LaButti K."/>
            <person name="Lindquist E."/>
            <person name="Lipzen A."/>
            <person name="Maire R."/>
            <person name="Meier B."/>
            <person name="Mihaltcheva S."/>
            <person name="Molinier V."/>
            <person name="Murat C."/>
            <person name="Poggeler S."/>
            <person name="Quandt C.A."/>
            <person name="Sperisen C."/>
            <person name="Tritt A."/>
            <person name="Tisserant E."/>
            <person name="Crous P.W."/>
            <person name="Henrissat B."/>
            <person name="Nehls U."/>
            <person name="Egli S."/>
            <person name="Spatafora J.W."/>
            <person name="Grigoriev I.V."/>
            <person name="Martin F.M."/>
        </authorList>
    </citation>
    <scope>NUCLEOTIDE SEQUENCE [LARGE SCALE GENOMIC DNA]</scope>
    <source>
        <strain evidence="1 2">CBS 459.81</strain>
    </source>
</reference>
<sequence length="276" mass="30583">MNPAGIVVSGGFAPTRTRAYAVLSDSGRVPACCTLCKPINLDNIIETGINLPLKPYLTAWKYGLDSENQRGLCALILNSFSFKLKYRLSDMDTLFLKFNKYHDAIVVAASNEEFIKASIHLDLLCGPDGNHWLMDETNDRLNFACGFLRANCGFGKGEHESGAFKHRIASPSSGSDECLGLAVRWLEECCESHLPKCQKANADFIPTRLVDVGRNPKQDTVKLVSLQESDHLGDSRPIKYAALSYCWWTTPFLTTTSLNPKDMYNSIPLSRLPATI</sequence>
<dbReference type="OrthoDB" id="5125733at2759"/>
<organism evidence="1 2">
    <name type="scientific">Lepidopterella palustris CBS 459.81</name>
    <dbReference type="NCBI Taxonomy" id="1314670"/>
    <lineage>
        <taxon>Eukaryota</taxon>
        <taxon>Fungi</taxon>
        <taxon>Dikarya</taxon>
        <taxon>Ascomycota</taxon>
        <taxon>Pezizomycotina</taxon>
        <taxon>Dothideomycetes</taxon>
        <taxon>Pleosporomycetidae</taxon>
        <taxon>Mytilinidiales</taxon>
        <taxon>Argynnaceae</taxon>
        <taxon>Lepidopterella</taxon>
    </lineage>
</organism>
<name>A0A8E2E1P9_9PEZI</name>
<proteinExistence type="predicted"/>
<keyword evidence="2" id="KW-1185">Reference proteome</keyword>
<dbReference type="AlphaFoldDB" id="A0A8E2E1P9"/>
<accession>A0A8E2E1P9</accession>